<gene>
    <name evidence="7 9" type="primary">lpxD</name>
    <name evidence="9" type="ORF">MUB46_21075</name>
</gene>
<dbReference type="AlphaFoldDB" id="A0AAW5R6S6"/>
<evidence type="ECO:0000259" key="8">
    <source>
        <dbReference type="Pfam" id="PF04613"/>
    </source>
</evidence>
<dbReference type="Gene3D" id="2.160.10.10">
    <property type="entry name" value="Hexapeptide repeat proteins"/>
    <property type="match status" value="1"/>
</dbReference>
<keyword evidence="1 7" id="KW-0444">Lipid biosynthesis</keyword>
<dbReference type="RefSeq" id="WP_261617955.1">
    <property type="nucleotide sequence ID" value="NZ_JALIDZ010000012.1"/>
</dbReference>
<evidence type="ECO:0000313" key="9">
    <source>
        <dbReference type="EMBL" id="MCT8974368.1"/>
    </source>
</evidence>
<evidence type="ECO:0000256" key="4">
    <source>
        <dbReference type="ARBA" id="ARBA00022737"/>
    </source>
</evidence>
<dbReference type="EC" id="2.3.1.191" evidence="7"/>
<sequence>MDDVRFFERAGPFSLSEIAGWIDGQIEAGDGDRVVEDVATLQLAGPTQISFFDNPKYAADLAATGARACVVARRSAEQVPAGCAALVVTNPSVAFNEIVRRFYPDAARPARVWDDAPAGDSVHPTAIVDVGAVVEPGAIVGAEARIGRGTRVLAGSVIGRRVQIGRDCSIGPAATVLHALVGDRVIFHPGVRIGQDGFGFAMSAKGHAKIPQIGRVIIQDDVEVGANTTIDRGALRDTVIGEGTKIDNMVQIGHNVVIGRHCVIVSQVGIAGSATLGDFVAIGGQAGVMNHVTIGDGAQVATLSAVKEDLAPGGRYGGVPARPARVWLKEVAALQKLAHDYIAERRPQEKADGNGHEREHD</sequence>
<dbReference type="Gene3D" id="3.40.1390.10">
    <property type="entry name" value="MurE/MurF, N-terminal domain"/>
    <property type="match status" value="1"/>
</dbReference>
<evidence type="ECO:0000256" key="6">
    <source>
        <dbReference type="ARBA" id="ARBA00023315"/>
    </source>
</evidence>
<dbReference type="InterPro" id="IPR011004">
    <property type="entry name" value="Trimer_LpxA-like_sf"/>
</dbReference>
<evidence type="ECO:0000256" key="1">
    <source>
        <dbReference type="ARBA" id="ARBA00022516"/>
    </source>
</evidence>
<feature type="active site" description="Proton acceptor" evidence="7">
    <location>
        <position position="254"/>
    </location>
</feature>
<dbReference type="CDD" id="cd03352">
    <property type="entry name" value="LbH_LpxD"/>
    <property type="match status" value="1"/>
</dbReference>
<accession>A0AAW5R6S6</accession>
<protein>
    <recommendedName>
        <fullName evidence="7">UDP-3-O-acylglucosamine N-acyltransferase</fullName>
        <ecNumber evidence="7">2.3.1.191</ecNumber>
    </recommendedName>
</protein>
<dbReference type="PROSITE" id="PS00101">
    <property type="entry name" value="HEXAPEP_TRANSFERASES"/>
    <property type="match status" value="1"/>
</dbReference>
<keyword evidence="5 7" id="KW-0443">Lipid metabolism</keyword>
<dbReference type="Pfam" id="PF00132">
    <property type="entry name" value="Hexapep"/>
    <property type="match status" value="2"/>
</dbReference>
<reference evidence="9 10" key="1">
    <citation type="submission" date="2022-04" db="EMBL/GenBank/DDBJ databases">
        <authorList>
            <person name="Ye Y.-Q."/>
            <person name="Du Z.-J."/>
        </authorList>
    </citation>
    <scope>NUCLEOTIDE SEQUENCE [LARGE SCALE GENOMIC DNA]</scope>
    <source>
        <strain evidence="9 10">A6E488</strain>
    </source>
</reference>
<dbReference type="PANTHER" id="PTHR43378:SF2">
    <property type="entry name" value="UDP-3-O-ACYLGLUCOSAMINE N-ACYLTRANSFERASE 1, MITOCHONDRIAL-RELATED"/>
    <property type="match status" value="1"/>
</dbReference>
<dbReference type="GO" id="GO:0103118">
    <property type="term" value="F:UDP-3-O-[(3R)-3-hydroxyacyl]-glucosamine N-acyltransferase activity"/>
    <property type="evidence" value="ECO:0007669"/>
    <property type="project" value="UniProtKB-EC"/>
</dbReference>
<keyword evidence="4 7" id="KW-0677">Repeat</keyword>
<dbReference type="InterPro" id="IPR018357">
    <property type="entry name" value="Hexapep_transf_CS"/>
</dbReference>
<dbReference type="NCBIfam" id="TIGR01853">
    <property type="entry name" value="lipid_A_lpxD"/>
    <property type="match status" value="1"/>
</dbReference>
<feature type="domain" description="UDP-3-O-[3-hydroxymyristoyl] glucosamine N-acyltransferase non-repeat region" evidence="8">
    <location>
        <begin position="32"/>
        <end position="99"/>
    </location>
</feature>
<organism evidence="9 10">
    <name type="scientific">Microbaculum marinisediminis</name>
    <dbReference type="NCBI Taxonomy" id="2931392"/>
    <lineage>
        <taxon>Bacteria</taxon>
        <taxon>Pseudomonadati</taxon>
        <taxon>Pseudomonadota</taxon>
        <taxon>Alphaproteobacteria</taxon>
        <taxon>Hyphomicrobiales</taxon>
        <taxon>Tepidamorphaceae</taxon>
        <taxon>Microbaculum</taxon>
    </lineage>
</organism>
<dbReference type="InterPro" id="IPR007691">
    <property type="entry name" value="LpxD"/>
</dbReference>
<evidence type="ECO:0000256" key="7">
    <source>
        <dbReference type="HAMAP-Rule" id="MF_00523"/>
    </source>
</evidence>
<dbReference type="NCBIfam" id="NF002060">
    <property type="entry name" value="PRK00892.1"/>
    <property type="match status" value="1"/>
</dbReference>
<dbReference type="GO" id="GO:0009245">
    <property type="term" value="P:lipid A biosynthetic process"/>
    <property type="evidence" value="ECO:0007669"/>
    <property type="project" value="UniProtKB-UniRule"/>
</dbReference>
<dbReference type="Proteomes" id="UP001320898">
    <property type="component" value="Unassembled WGS sequence"/>
</dbReference>
<comment type="pathway">
    <text evidence="7">Bacterial outer membrane biogenesis; LPS lipid A biosynthesis.</text>
</comment>
<comment type="catalytic activity">
    <reaction evidence="7">
        <text>a UDP-3-O-[(3R)-3-hydroxyacyl]-alpha-D-glucosamine + a (3R)-hydroxyacyl-[ACP] = a UDP-2-N,3-O-bis[(3R)-3-hydroxyacyl]-alpha-D-glucosamine + holo-[ACP] + H(+)</text>
        <dbReference type="Rhea" id="RHEA:53836"/>
        <dbReference type="Rhea" id="RHEA-COMP:9685"/>
        <dbReference type="Rhea" id="RHEA-COMP:9945"/>
        <dbReference type="ChEBI" id="CHEBI:15378"/>
        <dbReference type="ChEBI" id="CHEBI:64479"/>
        <dbReference type="ChEBI" id="CHEBI:78827"/>
        <dbReference type="ChEBI" id="CHEBI:137740"/>
        <dbReference type="ChEBI" id="CHEBI:137748"/>
        <dbReference type="EC" id="2.3.1.191"/>
    </reaction>
</comment>
<dbReference type="Pfam" id="PF04613">
    <property type="entry name" value="LpxD"/>
    <property type="match status" value="1"/>
</dbReference>
<proteinExistence type="inferred from homology"/>
<keyword evidence="6 7" id="KW-0012">Acyltransferase</keyword>
<evidence type="ECO:0000256" key="2">
    <source>
        <dbReference type="ARBA" id="ARBA00022556"/>
    </source>
</evidence>
<comment type="caution">
    <text evidence="9">The sequence shown here is derived from an EMBL/GenBank/DDBJ whole genome shotgun (WGS) entry which is preliminary data.</text>
</comment>
<keyword evidence="3 7" id="KW-0808">Transferase</keyword>
<comment type="subunit">
    <text evidence="7">Homotrimer.</text>
</comment>
<comment type="function">
    <text evidence="7">Catalyzes the N-acylation of UDP-3-O-acylglucosamine using 3-hydroxyacyl-ACP as the acyl donor. Is involved in the biosynthesis of lipid A, a phosphorylated glycolipid that anchors the lipopolysaccharide to the outer membrane of the cell.</text>
</comment>
<dbReference type="InterPro" id="IPR001451">
    <property type="entry name" value="Hexapep"/>
</dbReference>
<comment type="similarity">
    <text evidence="7">Belongs to the transferase hexapeptide repeat family. LpxD subfamily.</text>
</comment>
<dbReference type="PANTHER" id="PTHR43378">
    <property type="entry name" value="UDP-3-O-ACYLGLUCOSAMINE N-ACYLTRANSFERASE"/>
    <property type="match status" value="1"/>
</dbReference>
<evidence type="ECO:0000256" key="5">
    <source>
        <dbReference type="ARBA" id="ARBA00023098"/>
    </source>
</evidence>
<dbReference type="EMBL" id="JALIDZ010000012">
    <property type="protein sequence ID" value="MCT8974368.1"/>
    <property type="molecule type" value="Genomic_DNA"/>
</dbReference>
<evidence type="ECO:0000313" key="10">
    <source>
        <dbReference type="Proteomes" id="UP001320898"/>
    </source>
</evidence>
<dbReference type="InterPro" id="IPR020573">
    <property type="entry name" value="UDP_GlcNAc_AcTrfase_non-rep"/>
</dbReference>
<dbReference type="GO" id="GO:0016020">
    <property type="term" value="C:membrane"/>
    <property type="evidence" value="ECO:0007669"/>
    <property type="project" value="GOC"/>
</dbReference>
<keyword evidence="10" id="KW-1185">Reference proteome</keyword>
<keyword evidence="2 7" id="KW-0441">Lipid A biosynthesis</keyword>
<name>A0AAW5R6S6_9HYPH</name>
<dbReference type="SUPFAM" id="SSF51161">
    <property type="entry name" value="Trimeric LpxA-like enzymes"/>
    <property type="match status" value="1"/>
</dbReference>
<dbReference type="HAMAP" id="MF_00523">
    <property type="entry name" value="LpxD"/>
    <property type="match status" value="1"/>
</dbReference>
<evidence type="ECO:0000256" key="3">
    <source>
        <dbReference type="ARBA" id="ARBA00022679"/>
    </source>
</evidence>
<dbReference type="GO" id="GO:0016410">
    <property type="term" value="F:N-acyltransferase activity"/>
    <property type="evidence" value="ECO:0007669"/>
    <property type="project" value="InterPro"/>
</dbReference>